<evidence type="ECO:0000313" key="2">
    <source>
        <dbReference type="Proteomes" id="UP000240243"/>
    </source>
</evidence>
<sequence>MEQYVELTHRLFHDNKNVKSFKTLVAMDRVKTGMQVPVDAD</sequence>
<evidence type="ECO:0008006" key="3">
    <source>
        <dbReference type="Google" id="ProtNLM"/>
    </source>
</evidence>
<name>A0A2P7RD79_9GAMM</name>
<accession>A0A2P7RD79</accession>
<dbReference type="EMBL" id="PXYG01000001">
    <property type="protein sequence ID" value="PSJ48194.1"/>
    <property type="molecule type" value="Genomic_DNA"/>
</dbReference>
<reference evidence="1 2" key="1">
    <citation type="submission" date="2018-03" db="EMBL/GenBank/DDBJ databases">
        <title>The draft genome of Zobellella sp. 59N8.</title>
        <authorList>
            <person name="Liu L."/>
            <person name="Li L."/>
            <person name="Zhang X."/>
            <person name="Liang L."/>
            <person name="Wang T."/>
        </authorList>
    </citation>
    <scope>NUCLEOTIDE SEQUENCE [LARGE SCALE GENOMIC DNA]</scope>
    <source>
        <strain evidence="1 2">59N8</strain>
    </source>
</reference>
<organism evidence="1 2">
    <name type="scientific">Zobellella endophytica</name>
    <dbReference type="NCBI Taxonomy" id="2116700"/>
    <lineage>
        <taxon>Bacteria</taxon>
        <taxon>Pseudomonadati</taxon>
        <taxon>Pseudomonadota</taxon>
        <taxon>Gammaproteobacteria</taxon>
        <taxon>Aeromonadales</taxon>
        <taxon>Aeromonadaceae</taxon>
        <taxon>Zobellella</taxon>
    </lineage>
</organism>
<dbReference type="AlphaFoldDB" id="A0A2P7RD79"/>
<protein>
    <recommendedName>
        <fullName evidence="3">AsnC family transcriptional regulator</fullName>
    </recommendedName>
</protein>
<dbReference type="OrthoDB" id="8590699at2"/>
<gene>
    <name evidence="1" type="ORF">C7H85_02500</name>
</gene>
<evidence type="ECO:0000313" key="1">
    <source>
        <dbReference type="EMBL" id="PSJ48194.1"/>
    </source>
</evidence>
<comment type="caution">
    <text evidence="1">The sequence shown here is derived from an EMBL/GenBank/DDBJ whole genome shotgun (WGS) entry which is preliminary data.</text>
</comment>
<keyword evidence="2" id="KW-1185">Reference proteome</keyword>
<proteinExistence type="predicted"/>
<dbReference type="Proteomes" id="UP000240243">
    <property type="component" value="Unassembled WGS sequence"/>
</dbReference>